<feature type="domain" description="Fe/B12 periplasmic-binding" evidence="7">
    <location>
        <begin position="58"/>
        <end position="319"/>
    </location>
</feature>
<dbReference type="Pfam" id="PF01497">
    <property type="entry name" value="Peripla_BP_2"/>
    <property type="match status" value="1"/>
</dbReference>
<name>A0ABN1ZR74_9ACTN</name>
<dbReference type="SUPFAM" id="SSF53807">
    <property type="entry name" value="Helical backbone' metal receptor"/>
    <property type="match status" value="1"/>
</dbReference>
<comment type="caution">
    <text evidence="8">The sequence shown here is derived from an EMBL/GenBank/DDBJ whole genome shotgun (WGS) entry which is preliminary data.</text>
</comment>
<evidence type="ECO:0000259" key="7">
    <source>
        <dbReference type="PROSITE" id="PS50983"/>
    </source>
</evidence>
<dbReference type="PANTHER" id="PTHR30532">
    <property type="entry name" value="IRON III DICITRATE-BINDING PERIPLASMIC PROTEIN"/>
    <property type="match status" value="1"/>
</dbReference>
<dbReference type="PROSITE" id="PS50983">
    <property type="entry name" value="FE_B12_PBP"/>
    <property type="match status" value="1"/>
</dbReference>
<protein>
    <recommendedName>
        <fullName evidence="7">Fe/B12 periplasmic-binding domain-containing protein</fullName>
    </recommendedName>
</protein>
<accession>A0ABN1ZR74</accession>
<evidence type="ECO:0000256" key="5">
    <source>
        <dbReference type="SAM" id="MobiDB-lite"/>
    </source>
</evidence>
<evidence type="ECO:0000313" key="8">
    <source>
        <dbReference type="EMBL" id="GAA1502587.1"/>
    </source>
</evidence>
<dbReference type="InterPro" id="IPR051313">
    <property type="entry name" value="Bact_iron-sidero_bind"/>
</dbReference>
<reference evidence="8 9" key="1">
    <citation type="journal article" date="2019" name="Int. J. Syst. Evol. Microbiol.">
        <title>The Global Catalogue of Microorganisms (GCM) 10K type strain sequencing project: providing services to taxonomists for standard genome sequencing and annotation.</title>
        <authorList>
            <consortium name="The Broad Institute Genomics Platform"/>
            <consortium name="The Broad Institute Genome Sequencing Center for Infectious Disease"/>
            <person name="Wu L."/>
            <person name="Ma J."/>
        </authorList>
    </citation>
    <scope>NUCLEOTIDE SEQUENCE [LARGE SCALE GENOMIC DNA]</scope>
    <source>
        <strain evidence="8 9">JCM 14942</strain>
    </source>
</reference>
<dbReference type="PROSITE" id="PS51257">
    <property type="entry name" value="PROKAR_LIPOPROTEIN"/>
    <property type="match status" value="1"/>
</dbReference>
<feature type="chain" id="PRO_5047045726" description="Fe/B12 periplasmic-binding domain-containing protein" evidence="6">
    <location>
        <begin position="27"/>
        <end position="319"/>
    </location>
</feature>
<feature type="region of interest" description="Disordered" evidence="5">
    <location>
        <begin position="30"/>
        <end position="50"/>
    </location>
</feature>
<organism evidence="8 9">
    <name type="scientific">Nocardioides humi</name>
    <dbReference type="NCBI Taxonomy" id="449461"/>
    <lineage>
        <taxon>Bacteria</taxon>
        <taxon>Bacillati</taxon>
        <taxon>Actinomycetota</taxon>
        <taxon>Actinomycetes</taxon>
        <taxon>Propionibacteriales</taxon>
        <taxon>Nocardioidaceae</taxon>
        <taxon>Nocardioides</taxon>
    </lineage>
</organism>
<dbReference type="Gene3D" id="3.40.50.1980">
    <property type="entry name" value="Nitrogenase molybdenum iron protein domain"/>
    <property type="match status" value="2"/>
</dbReference>
<keyword evidence="3" id="KW-0813">Transport</keyword>
<gene>
    <name evidence="8" type="ORF">GCM10009788_02280</name>
</gene>
<evidence type="ECO:0000256" key="2">
    <source>
        <dbReference type="ARBA" id="ARBA00008814"/>
    </source>
</evidence>
<dbReference type="Proteomes" id="UP001500842">
    <property type="component" value="Unassembled WGS sequence"/>
</dbReference>
<evidence type="ECO:0000256" key="6">
    <source>
        <dbReference type="SAM" id="SignalP"/>
    </source>
</evidence>
<keyword evidence="9" id="KW-1185">Reference proteome</keyword>
<comment type="subcellular location">
    <subcellularLocation>
        <location evidence="1">Cell envelope</location>
    </subcellularLocation>
</comment>
<dbReference type="InterPro" id="IPR002491">
    <property type="entry name" value="ABC_transptr_periplasmic_BD"/>
</dbReference>
<feature type="signal peptide" evidence="6">
    <location>
        <begin position="1"/>
        <end position="26"/>
    </location>
</feature>
<evidence type="ECO:0000313" key="9">
    <source>
        <dbReference type="Proteomes" id="UP001500842"/>
    </source>
</evidence>
<keyword evidence="4 6" id="KW-0732">Signal</keyword>
<evidence type="ECO:0000256" key="3">
    <source>
        <dbReference type="ARBA" id="ARBA00022448"/>
    </source>
</evidence>
<comment type="similarity">
    <text evidence="2">Belongs to the bacterial solute-binding protein 8 family.</text>
</comment>
<sequence length="319" mass="33898">MTMTPLRRRGAALTAALLGSALVLSACGSDGDADDATGETRSVEADNGTVEVPVDPQRVAVLGNAVLPYLDLGGEPIAVTDLDSSALADLPSDQRAAYDAATNVGVNGGEADYEKLAKLEPDLIVIAVPESDYEKLEDKLTSIAPTVHLGFDSDWKFRATALAEATGETDAFDEQKASYDDVVTRIQQEHGDTLKTAKITEAYRWESEDAGKFSINGSLCAEVVRDEGIVDFAPAEFSVSFEQIGSLAESDLILYPAAIDGQPSEAIVPVLETNSWKALPAVTSGRAQGIYCPWGRSFGFAAQYLEGLERALATLETEQ</sequence>
<proteinExistence type="inferred from homology"/>
<evidence type="ECO:0000256" key="1">
    <source>
        <dbReference type="ARBA" id="ARBA00004196"/>
    </source>
</evidence>
<dbReference type="RefSeq" id="WP_141003633.1">
    <property type="nucleotide sequence ID" value="NZ_BAAAOR010000002.1"/>
</dbReference>
<dbReference type="EMBL" id="BAAAOR010000002">
    <property type="protein sequence ID" value="GAA1502587.1"/>
    <property type="molecule type" value="Genomic_DNA"/>
</dbReference>
<evidence type="ECO:0000256" key="4">
    <source>
        <dbReference type="ARBA" id="ARBA00022729"/>
    </source>
</evidence>
<dbReference type="PANTHER" id="PTHR30532:SF1">
    <property type="entry name" value="IRON(3+)-HYDROXAMATE-BINDING PROTEIN FHUD"/>
    <property type="match status" value="1"/>
</dbReference>